<sequence length="96" mass="10755">MHRRLPAESRAMTNRTTQTVVSFSFPFLLPGFDAPQPAGEYRVDHDEEVIEGISWLAWRGVGTFIHLPAMATQGAKHQMVSVNPADLEIALEKDHK</sequence>
<dbReference type="STRING" id="311403.Arad_8748"/>
<dbReference type="eggNOG" id="ENOG5033CBD">
    <property type="taxonomic scope" value="Bacteria"/>
</dbReference>
<accession>B9JJ53</accession>
<dbReference type="KEGG" id="ara:Arad_8748"/>
<evidence type="ECO:0000313" key="2">
    <source>
        <dbReference type="Proteomes" id="UP000001600"/>
    </source>
</evidence>
<dbReference type="AlphaFoldDB" id="B9JJ53"/>
<evidence type="ECO:0000313" key="1">
    <source>
        <dbReference type="EMBL" id="ACM29945.1"/>
    </source>
</evidence>
<dbReference type="Proteomes" id="UP000001600">
    <property type="component" value="Chromosome 2"/>
</dbReference>
<dbReference type="HOGENOM" id="CLU_165561_1_0_5"/>
<dbReference type="EMBL" id="CP000629">
    <property type="protein sequence ID" value="ACM29945.1"/>
    <property type="molecule type" value="Genomic_DNA"/>
</dbReference>
<gene>
    <name evidence="1" type="ordered locus">Arad_8748</name>
</gene>
<protein>
    <submittedName>
        <fullName evidence="1">Uncharacterized protein</fullName>
    </submittedName>
</protein>
<reference evidence="1 2" key="1">
    <citation type="journal article" date="2009" name="J. Bacteriol.">
        <title>Genome sequences of three Agrobacterium biovars help elucidate the evolution of multichromosome genomes in bacteria.</title>
        <authorList>
            <person name="Slater S.C."/>
            <person name="Goldman B.S."/>
            <person name="Goodner B."/>
            <person name="Setubal J.C."/>
            <person name="Farrand S.K."/>
            <person name="Nester E.W."/>
            <person name="Burr T.J."/>
            <person name="Banta L."/>
            <person name="Dickerman A.W."/>
            <person name="Paulsen I."/>
            <person name="Otten L."/>
            <person name="Suen G."/>
            <person name="Welch R."/>
            <person name="Almeida N.F."/>
            <person name="Arnold F."/>
            <person name="Burton O.T."/>
            <person name="Du Z."/>
            <person name="Ewing A."/>
            <person name="Godsy E."/>
            <person name="Heisel S."/>
            <person name="Houmiel K.L."/>
            <person name="Jhaveri J."/>
            <person name="Lu J."/>
            <person name="Miller N.M."/>
            <person name="Norton S."/>
            <person name="Chen Q."/>
            <person name="Phoolcharoen W."/>
            <person name="Ohlin V."/>
            <person name="Ondrusek D."/>
            <person name="Pride N."/>
            <person name="Stricklin S.L."/>
            <person name="Sun J."/>
            <person name="Wheeler C."/>
            <person name="Wilson L."/>
            <person name="Zhu H."/>
            <person name="Wood D.W."/>
        </authorList>
    </citation>
    <scope>NUCLEOTIDE SEQUENCE [LARGE SCALE GENOMIC DNA]</scope>
    <source>
        <strain evidence="2">K84 / ATCC BAA-868</strain>
    </source>
</reference>
<name>B9JJ53_RHIR8</name>
<proteinExistence type="predicted"/>
<organism evidence="1 2">
    <name type="scientific">Rhizobium rhizogenes (strain K84 / ATCC BAA-868)</name>
    <name type="common">Agrobacterium radiobacter</name>
    <dbReference type="NCBI Taxonomy" id="311403"/>
    <lineage>
        <taxon>Bacteria</taxon>
        <taxon>Pseudomonadati</taxon>
        <taxon>Pseudomonadota</taxon>
        <taxon>Alphaproteobacteria</taxon>
        <taxon>Hyphomicrobiales</taxon>
        <taxon>Rhizobiaceae</taxon>
        <taxon>Rhizobium/Agrobacterium group</taxon>
        <taxon>Rhizobium</taxon>
    </lineage>
</organism>